<reference evidence="1 2" key="1">
    <citation type="submission" date="2016-10" db="EMBL/GenBank/DDBJ databases">
        <authorList>
            <person name="de Groot N.N."/>
        </authorList>
    </citation>
    <scope>NUCLEOTIDE SEQUENCE [LARGE SCALE GENOMIC DNA]</scope>
    <source>
        <strain evidence="2">E92,LMG 26720,CCM 7988</strain>
    </source>
</reference>
<gene>
    <name evidence="1" type="ORF">SAMN04515674_101114</name>
</gene>
<dbReference type="InterPro" id="IPR012347">
    <property type="entry name" value="Ferritin-like"/>
</dbReference>
<protein>
    <recommendedName>
        <fullName evidence="3">DUF2383 domain-containing protein</fullName>
    </recommendedName>
</protein>
<dbReference type="RefSeq" id="WP_092010541.1">
    <property type="nucleotide sequence ID" value="NZ_FOXH01000001.1"/>
</dbReference>
<name>A0A1I5M3X0_9BACT</name>
<dbReference type="Proteomes" id="UP000199306">
    <property type="component" value="Unassembled WGS sequence"/>
</dbReference>
<evidence type="ECO:0000313" key="2">
    <source>
        <dbReference type="Proteomes" id="UP000199306"/>
    </source>
</evidence>
<dbReference type="EMBL" id="FOXH01000001">
    <property type="protein sequence ID" value="SFP04183.1"/>
    <property type="molecule type" value="Genomic_DNA"/>
</dbReference>
<sequence>MKINSEEILNDLISVFKINEYRLEGYRKIIKSAYSPKHLRYFQRKIDEGEMMIQELNPILHASMENERAADTYDDGRIDRSQFFFGIAKASDNPMTVIVSCQFGDELLVKIYQRILSFMEHKMYSSMALKSVLSRHILHIEETAEDIKGIISEKYMVGV</sequence>
<accession>A0A1I5M3X0</accession>
<dbReference type="Gene3D" id="1.20.1260.10">
    <property type="match status" value="1"/>
</dbReference>
<dbReference type="OrthoDB" id="956565at2"/>
<organism evidence="1 2">
    <name type="scientific">Pseudarcicella hirudinis</name>
    <dbReference type="NCBI Taxonomy" id="1079859"/>
    <lineage>
        <taxon>Bacteria</taxon>
        <taxon>Pseudomonadati</taxon>
        <taxon>Bacteroidota</taxon>
        <taxon>Cytophagia</taxon>
        <taxon>Cytophagales</taxon>
        <taxon>Flectobacillaceae</taxon>
        <taxon>Pseudarcicella</taxon>
    </lineage>
</organism>
<proteinExistence type="predicted"/>
<evidence type="ECO:0000313" key="1">
    <source>
        <dbReference type="EMBL" id="SFP04183.1"/>
    </source>
</evidence>
<keyword evidence="2" id="KW-1185">Reference proteome</keyword>
<dbReference type="AlphaFoldDB" id="A0A1I5M3X0"/>
<evidence type="ECO:0008006" key="3">
    <source>
        <dbReference type="Google" id="ProtNLM"/>
    </source>
</evidence>